<name>A0ABY9BXV0_VITVI</name>
<evidence type="ECO:0000313" key="1">
    <source>
        <dbReference type="EMBL" id="WJZ87621.1"/>
    </source>
</evidence>
<gene>
    <name evidence="1" type="ORF">VitviT2T_006990</name>
</gene>
<accession>A0ABY9BXV0</accession>
<reference evidence="1 2" key="1">
    <citation type="journal article" date="2023" name="Hortic Res">
        <title>The complete reference genome for grapevine (Vitis vinifera L.) genetics and breeding.</title>
        <authorList>
            <person name="Shi X."/>
            <person name="Cao S."/>
            <person name="Wang X."/>
            <person name="Huang S."/>
            <person name="Wang Y."/>
            <person name="Liu Z."/>
            <person name="Liu W."/>
            <person name="Leng X."/>
            <person name="Peng Y."/>
            <person name="Wang N."/>
            <person name="Wang Y."/>
            <person name="Ma Z."/>
            <person name="Xu X."/>
            <person name="Zhang F."/>
            <person name="Xue H."/>
            <person name="Zhong H."/>
            <person name="Wang Y."/>
            <person name="Zhang K."/>
            <person name="Velt A."/>
            <person name="Avia K."/>
            <person name="Holtgrawe D."/>
            <person name="Grimplet J."/>
            <person name="Matus J.T."/>
            <person name="Ware D."/>
            <person name="Wu X."/>
            <person name="Wang H."/>
            <person name="Liu C."/>
            <person name="Fang Y."/>
            <person name="Rustenholz C."/>
            <person name="Cheng Z."/>
            <person name="Xiao H."/>
            <person name="Zhou Y."/>
        </authorList>
    </citation>
    <scope>NUCLEOTIDE SEQUENCE [LARGE SCALE GENOMIC DNA]</scope>
    <source>
        <strain evidence="2">cv. Pinot noir / PN40024</strain>
        <tissue evidence="1">Leaf</tissue>
    </source>
</reference>
<dbReference type="PANTHER" id="PTHR34427">
    <property type="entry name" value="DUF4283 DOMAIN PROTEIN"/>
    <property type="match status" value="1"/>
</dbReference>
<dbReference type="PANTHER" id="PTHR34427:SF5">
    <property type="entry name" value="DUF4283 DOMAIN-CONTAINING PROTEIN"/>
    <property type="match status" value="1"/>
</dbReference>
<dbReference type="Proteomes" id="UP001227230">
    <property type="component" value="Chromosome 5"/>
</dbReference>
<evidence type="ECO:0000313" key="2">
    <source>
        <dbReference type="Proteomes" id="UP001227230"/>
    </source>
</evidence>
<protein>
    <recommendedName>
        <fullName evidence="3">DUF4283 domain-containing protein</fullName>
    </recommendedName>
</protein>
<evidence type="ECO:0008006" key="3">
    <source>
        <dbReference type="Google" id="ProtNLM"/>
    </source>
</evidence>
<keyword evidence="2" id="KW-1185">Reference proteome</keyword>
<sequence length="197" mass="22201">MGKMLFLERWSLGVGCLRNGAHLSEIRVRIVGFLVHLWEMKLFVNMGNACSGFVAVDEDTTYYRNFQWARVLVKARGRNLLGMLNVVVSFLCFAVQLWWECPPWVDQVDPRTGHRELKVEEDFTSVSCAEGAWAERSLCPKKVVNNMSLDGPSTVVFNKGCSKIQVVGSKWARREAKGARQTLVGLECQAQSSLVFP</sequence>
<organism evidence="1 2">
    <name type="scientific">Vitis vinifera</name>
    <name type="common">Grape</name>
    <dbReference type="NCBI Taxonomy" id="29760"/>
    <lineage>
        <taxon>Eukaryota</taxon>
        <taxon>Viridiplantae</taxon>
        <taxon>Streptophyta</taxon>
        <taxon>Embryophyta</taxon>
        <taxon>Tracheophyta</taxon>
        <taxon>Spermatophyta</taxon>
        <taxon>Magnoliopsida</taxon>
        <taxon>eudicotyledons</taxon>
        <taxon>Gunneridae</taxon>
        <taxon>Pentapetalae</taxon>
        <taxon>rosids</taxon>
        <taxon>Vitales</taxon>
        <taxon>Vitaceae</taxon>
        <taxon>Viteae</taxon>
        <taxon>Vitis</taxon>
    </lineage>
</organism>
<proteinExistence type="predicted"/>
<dbReference type="EMBL" id="CP126652">
    <property type="protein sequence ID" value="WJZ87621.1"/>
    <property type="molecule type" value="Genomic_DNA"/>
</dbReference>